<keyword evidence="2" id="KW-0472">Membrane</keyword>
<evidence type="ECO:0000256" key="1">
    <source>
        <dbReference type="SAM" id="MobiDB-lite"/>
    </source>
</evidence>
<evidence type="ECO:0000256" key="2">
    <source>
        <dbReference type="SAM" id="Phobius"/>
    </source>
</evidence>
<keyword evidence="2" id="KW-1133">Transmembrane helix</keyword>
<sequence>MLYKQRSVCVVDLTLYAVPRKTLSLLFLFSFTSSLILYSVFFCFLSIITNFFFEEEMGNCQAVDAAALVLQHPDGKIDRYYGPVSVAEIMRMHPGHYVSLIIPLPEADIPAKTRAEEEDGKSQKRVVKFTRVKLLRPTENLVLGHAYRLITSQEVMKVIRAKKYAKTKKHHNETTREKKKPSLEKKVDEVSDKHQNLVRNLSYVEYKKWETNDEKQRAVLTSSGSSKSKTWRPSLQSISETTS</sequence>
<name>A0ABQ7NVS8_BRACM</name>
<feature type="region of interest" description="Disordered" evidence="1">
    <location>
        <begin position="215"/>
        <end position="243"/>
    </location>
</feature>
<evidence type="ECO:0008006" key="5">
    <source>
        <dbReference type="Google" id="ProtNLM"/>
    </source>
</evidence>
<organism evidence="3 4">
    <name type="scientific">Brassica rapa subsp. trilocularis</name>
    <dbReference type="NCBI Taxonomy" id="1813537"/>
    <lineage>
        <taxon>Eukaryota</taxon>
        <taxon>Viridiplantae</taxon>
        <taxon>Streptophyta</taxon>
        <taxon>Embryophyta</taxon>
        <taxon>Tracheophyta</taxon>
        <taxon>Spermatophyta</taxon>
        <taxon>Magnoliopsida</taxon>
        <taxon>eudicotyledons</taxon>
        <taxon>Gunneridae</taxon>
        <taxon>Pentapetalae</taxon>
        <taxon>rosids</taxon>
        <taxon>malvids</taxon>
        <taxon>Brassicales</taxon>
        <taxon>Brassicaceae</taxon>
        <taxon>Brassiceae</taxon>
        <taxon>Brassica</taxon>
    </lineage>
</organism>
<feature type="region of interest" description="Disordered" evidence="1">
    <location>
        <begin position="166"/>
        <end position="192"/>
    </location>
</feature>
<evidence type="ECO:0000313" key="3">
    <source>
        <dbReference type="EMBL" id="KAG5414656.1"/>
    </source>
</evidence>
<keyword evidence="4" id="KW-1185">Reference proteome</keyword>
<dbReference type="PANTHER" id="PTHR33413">
    <property type="entry name" value="EXPRESSED PROTEIN"/>
    <property type="match status" value="1"/>
</dbReference>
<protein>
    <recommendedName>
        <fullName evidence="5">DUF4228 domain-containing protein</fullName>
    </recommendedName>
</protein>
<feature type="compositionally biased region" description="Polar residues" evidence="1">
    <location>
        <begin position="219"/>
        <end position="243"/>
    </location>
</feature>
<evidence type="ECO:0000313" key="4">
    <source>
        <dbReference type="Proteomes" id="UP000823674"/>
    </source>
</evidence>
<reference evidence="3 4" key="1">
    <citation type="submission" date="2021-03" db="EMBL/GenBank/DDBJ databases">
        <authorList>
            <person name="King G.J."/>
            <person name="Bancroft I."/>
            <person name="Baten A."/>
            <person name="Bloomfield J."/>
            <person name="Borpatragohain P."/>
            <person name="He Z."/>
            <person name="Irish N."/>
            <person name="Irwin J."/>
            <person name="Liu K."/>
            <person name="Mauleon R.P."/>
            <person name="Moore J."/>
            <person name="Morris R."/>
            <person name="Ostergaard L."/>
            <person name="Wang B."/>
            <person name="Wells R."/>
        </authorList>
    </citation>
    <scope>NUCLEOTIDE SEQUENCE [LARGE SCALE GENOMIC DNA]</scope>
    <source>
        <strain evidence="3">R-o-18</strain>
        <tissue evidence="3">Leaf</tissue>
    </source>
</reference>
<comment type="caution">
    <text evidence="3">The sequence shown here is derived from an EMBL/GenBank/DDBJ whole genome shotgun (WGS) entry which is preliminary data.</text>
</comment>
<accession>A0ABQ7NVS8</accession>
<dbReference type="PANTHER" id="PTHR33413:SF4">
    <property type="entry name" value="D-RIBOSE-BINDING PERIPLASMIC PROTEIN"/>
    <property type="match status" value="1"/>
</dbReference>
<gene>
    <name evidence="3" type="primary">A01p038570.1_BraROA</name>
    <name evidence="3" type="ORF">IGI04_002223</name>
</gene>
<proteinExistence type="predicted"/>
<feature type="compositionally biased region" description="Basic and acidic residues" evidence="1">
    <location>
        <begin position="172"/>
        <end position="192"/>
    </location>
</feature>
<dbReference type="Pfam" id="PF14009">
    <property type="entry name" value="PADRE"/>
    <property type="match status" value="1"/>
</dbReference>
<feature type="transmembrane region" description="Helical" evidence="2">
    <location>
        <begin position="25"/>
        <end position="53"/>
    </location>
</feature>
<dbReference type="InterPro" id="IPR025322">
    <property type="entry name" value="PADRE_dom"/>
</dbReference>
<dbReference type="EMBL" id="JADBGQ010000001">
    <property type="protein sequence ID" value="KAG5414656.1"/>
    <property type="molecule type" value="Genomic_DNA"/>
</dbReference>
<keyword evidence="2" id="KW-0812">Transmembrane</keyword>
<dbReference type="Proteomes" id="UP000823674">
    <property type="component" value="Chromosome A01"/>
</dbReference>